<sequence length="94" mass="10083">MSQIETVRVVLYEPFKSVAGKSLVEITVQGKITVAQVIVEVLKEHPLLGKVFSGSDQEKLSDVALLVVDGKVADQETEILPGQQLMILPPLSGG</sequence>
<evidence type="ECO:0000313" key="1">
    <source>
        <dbReference type="EMBL" id="GAW93549.1"/>
    </source>
</evidence>
<gene>
    <name evidence="1" type="ORF">KKC1_26800</name>
</gene>
<dbReference type="SUPFAM" id="SSF54285">
    <property type="entry name" value="MoaD/ThiS"/>
    <property type="match status" value="1"/>
</dbReference>
<reference evidence="2" key="1">
    <citation type="journal article" date="2017" name="Appl. Environ. Microbiol.">
        <title>Genomic analysis of Calderihabitans maritimus KKC1, a thermophilic hydrogenogenic carboxydotrophic bacterium isolated from marine sediment.</title>
        <authorList>
            <person name="Omae K."/>
            <person name="Yoneda Y."/>
            <person name="Fukuyama Y."/>
            <person name="Yoshida T."/>
            <person name="Sako Y."/>
        </authorList>
    </citation>
    <scope>NUCLEOTIDE SEQUENCE [LARGE SCALE GENOMIC DNA]</scope>
    <source>
        <strain evidence="2">KKC1</strain>
    </source>
</reference>
<dbReference type="Gene3D" id="3.10.20.30">
    <property type="match status" value="1"/>
</dbReference>
<proteinExistence type="predicted"/>
<dbReference type="EMBL" id="BDGJ01000161">
    <property type="protein sequence ID" value="GAW93549.1"/>
    <property type="molecule type" value="Genomic_DNA"/>
</dbReference>
<dbReference type="RefSeq" id="WP_088554658.1">
    <property type="nucleotide sequence ID" value="NZ_BDGJ01000161.1"/>
</dbReference>
<protein>
    <submittedName>
        <fullName evidence="1">Molybdopterin converting factor subunit 1</fullName>
    </submittedName>
</protein>
<dbReference type="Proteomes" id="UP000197032">
    <property type="component" value="Unassembled WGS sequence"/>
</dbReference>
<dbReference type="InterPro" id="IPR016155">
    <property type="entry name" value="Mopterin_synth/thiamin_S_b"/>
</dbReference>
<accession>A0A1Z5HVI3</accession>
<dbReference type="Pfam" id="PF02597">
    <property type="entry name" value="ThiS"/>
    <property type="match status" value="1"/>
</dbReference>
<dbReference type="AlphaFoldDB" id="A0A1Z5HVI3"/>
<keyword evidence="2" id="KW-1185">Reference proteome</keyword>
<dbReference type="InterPro" id="IPR003749">
    <property type="entry name" value="ThiS/MoaD-like"/>
</dbReference>
<name>A0A1Z5HVI3_9FIRM</name>
<dbReference type="CDD" id="cd17040">
    <property type="entry name" value="Ubl_MoaD_like"/>
    <property type="match status" value="1"/>
</dbReference>
<organism evidence="1 2">
    <name type="scientific">Calderihabitans maritimus</name>
    <dbReference type="NCBI Taxonomy" id="1246530"/>
    <lineage>
        <taxon>Bacteria</taxon>
        <taxon>Bacillati</taxon>
        <taxon>Bacillota</taxon>
        <taxon>Clostridia</taxon>
        <taxon>Neomoorellales</taxon>
        <taxon>Calderihabitantaceae</taxon>
        <taxon>Calderihabitans</taxon>
    </lineage>
</organism>
<evidence type="ECO:0000313" key="2">
    <source>
        <dbReference type="Proteomes" id="UP000197032"/>
    </source>
</evidence>
<comment type="caution">
    <text evidence="1">The sequence shown here is derived from an EMBL/GenBank/DDBJ whole genome shotgun (WGS) entry which is preliminary data.</text>
</comment>
<dbReference type="InterPro" id="IPR012675">
    <property type="entry name" value="Beta-grasp_dom_sf"/>
</dbReference>